<reference evidence="1 2" key="1">
    <citation type="submission" date="2020-06" db="EMBL/GenBank/DDBJ databases">
        <title>Genomic analysis of Salicibibacter sp. NKC5-3.</title>
        <authorList>
            <person name="Oh Y.J."/>
        </authorList>
    </citation>
    <scope>NUCLEOTIDE SEQUENCE [LARGE SCALE GENOMIC DNA]</scope>
    <source>
        <strain evidence="1 2">NKC5-3</strain>
    </source>
</reference>
<proteinExistence type="predicted"/>
<evidence type="ECO:0000313" key="2">
    <source>
        <dbReference type="Proteomes" id="UP000595823"/>
    </source>
</evidence>
<keyword evidence="2" id="KW-1185">Reference proteome</keyword>
<dbReference type="EMBL" id="CP054705">
    <property type="protein sequence ID" value="QQK74253.1"/>
    <property type="molecule type" value="Genomic_DNA"/>
</dbReference>
<accession>A0A7T7C9W5</accession>
<dbReference type="KEGG" id="scia:HUG15_00545"/>
<evidence type="ECO:0000313" key="1">
    <source>
        <dbReference type="EMBL" id="QQK74253.1"/>
    </source>
</evidence>
<protein>
    <submittedName>
        <fullName evidence="1">Uncharacterized protein</fullName>
    </submittedName>
</protein>
<gene>
    <name evidence="1" type="ORF">HUG15_00545</name>
</gene>
<sequence length="48" mass="5105">MVVPTDGENACIQAFVIYYVYQTPSCSKFAGGLGLGDGCDVEQLETTL</sequence>
<dbReference type="Proteomes" id="UP000595823">
    <property type="component" value="Chromosome"/>
</dbReference>
<organism evidence="1 2">
    <name type="scientific">Salicibibacter cibarius</name>
    <dbReference type="NCBI Taxonomy" id="2743000"/>
    <lineage>
        <taxon>Bacteria</taxon>
        <taxon>Bacillati</taxon>
        <taxon>Bacillota</taxon>
        <taxon>Bacilli</taxon>
        <taxon>Bacillales</taxon>
        <taxon>Bacillaceae</taxon>
        <taxon>Salicibibacter</taxon>
    </lineage>
</organism>
<name>A0A7T7C9W5_9BACI</name>
<dbReference type="AlphaFoldDB" id="A0A7T7C9W5"/>